<sequence length="89" mass="9638">MAGSTVKTGLIANGQQIPLPPGFSQNQCSWSVSNAQNPHGWKPNYYAGSVASADSNRIVKCGYYDEYNFYSGTNRTDLSGQCSYVVSCQ</sequence>
<organism evidence="1">
    <name type="scientific">Salmonella enterica</name>
    <name type="common">Salmonella choleraesuis</name>
    <dbReference type="NCBI Taxonomy" id="28901"/>
    <lineage>
        <taxon>Bacteria</taxon>
        <taxon>Pseudomonadati</taxon>
        <taxon>Pseudomonadota</taxon>
        <taxon>Gammaproteobacteria</taxon>
        <taxon>Enterobacterales</taxon>
        <taxon>Enterobacteriaceae</taxon>
        <taxon>Salmonella</taxon>
    </lineage>
</organism>
<gene>
    <name evidence="1" type="ORF">EEM47_06390</name>
</gene>
<reference evidence="1" key="1">
    <citation type="submission" date="2018-11" db="EMBL/GenBank/DDBJ databases">
        <authorList>
            <consortium name="PulseNet: The National Subtyping Network for Foodborne Disease Surveillance"/>
            <person name="Tarr C.L."/>
            <person name="Trees E."/>
            <person name="Katz L.S."/>
            <person name="Carleton-Romer H.A."/>
            <person name="Stroika S."/>
            <person name="Kucerova Z."/>
            <person name="Roache K.F."/>
            <person name="Sabol A.L."/>
            <person name="Besser J."/>
            <person name="Gerner-Smidt P."/>
        </authorList>
    </citation>
    <scope>NUCLEOTIDE SEQUENCE [LARGE SCALE GENOMIC DNA]</scope>
    <source>
        <strain evidence="1">PNUSAS059688</strain>
    </source>
</reference>
<protein>
    <submittedName>
        <fullName evidence="1">Shufflon protein D</fullName>
    </submittedName>
</protein>
<proteinExistence type="predicted"/>
<comment type="caution">
    <text evidence="1">The sequence shown here is derived from an EMBL/GenBank/DDBJ whole genome shotgun (WGS) entry which is preliminary data.</text>
</comment>
<accession>A0A3K9AWH5</accession>
<dbReference type="AlphaFoldDB" id="A0A3K9AWH5"/>
<evidence type="ECO:0000313" key="1">
    <source>
        <dbReference type="EMBL" id="MHI21507.1"/>
    </source>
</evidence>
<dbReference type="EMBL" id="ROVY01000014">
    <property type="protein sequence ID" value="MHI21507.1"/>
    <property type="molecule type" value="Genomic_DNA"/>
</dbReference>
<name>A0A3K9AWH5_SALER</name>
<dbReference type="Proteomes" id="UP000885364">
    <property type="component" value="Unassembled WGS sequence"/>
</dbReference>